<evidence type="ECO:0000313" key="6">
    <source>
        <dbReference type="EMBL" id="MFD2919446.1"/>
    </source>
</evidence>
<keyword evidence="4" id="KW-0804">Transcription</keyword>
<organism evidence="6 7">
    <name type="scientific">Terrimonas rubra</name>
    <dbReference type="NCBI Taxonomy" id="1035890"/>
    <lineage>
        <taxon>Bacteria</taxon>
        <taxon>Pseudomonadati</taxon>
        <taxon>Bacteroidota</taxon>
        <taxon>Chitinophagia</taxon>
        <taxon>Chitinophagales</taxon>
        <taxon>Chitinophagaceae</taxon>
        <taxon>Terrimonas</taxon>
    </lineage>
</organism>
<name>A0ABW6A5A4_9BACT</name>
<dbReference type="InterPro" id="IPR007627">
    <property type="entry name" value="RNA_pol_sigma70_r2"/>
</dbReference>
<dbReference type="InterPro" id="IPR039425">
    <property type="entry name" value="RNA_pol_sigma-70-like"/>
</dbReference>
<dbReference type="EMBL" id="JBHUOZ010000001">
    <property type="protein sequence ID" value="MFD2919446.1"/>
    <property type="molecule type" value="Genomic_DNA"/>
</dbReference>
<protein>
    <submittedName>
        <fullName evidence="6">RNA polymerase sigma factor</fullName>
    </submittedName>
</protein>
<keyword evidence="7" id="KW-1185">Reference proteome</keyword>
<dbReference type="PANTHER" id="PTHR43133">
    <property type="entry name" value="RNA POLYMERASE ECF-TYPE SIGMA FACTO"/>
    <property type="match status" value="1"/>
</dbReference>
<dbReference type="InterPro" id="IPR013325">
    <property type="entry name" value="RNA_pol_sigma_r2"/>
</dbReference>
<evidence type="ECO:0000256" key="1">
    <source>
        <dbReference type="ARBA" id="ARBA00010641"/>
    </source>
</evidence>
<dbReference type="PANTHER" id="PTHR43133:SF46">
    <property type="entry name" value="RNA POLYMERASE SIGMA-70 FACTOR ECF SUBFAMILY"/>
    <property type="match status" value="1"/>
</dbReference>
<reference evidence="7" key="1">
    <citation type="journal article" date="2019" name="Int. J. Syst. Evol. Microbiol.">
        <title>The Global Catalogue of Microorganisms (GCM) 10K type strain sequencing project: providing services to taxonomists for standard genome sequencing and annotation.</title>
        <authorList>
            <consortium name="The Broad Institute Genomics Platform"/>
            <consortium name="The Broad Institute Genome Sequencing Center for Infectious Disease"/>
            <person name="Wu L."/>
            <person name="Ma J."/>
        </authorList>
    </citation>
    <scope>NUCLEOTIDE SEQUENCE [LARGE SCALE GENOMIC DNA]</scope>
    <source>
        <strain evidence="7">KCTC 23299</strain>
    </source>
</reference>
<keyword evidence="3" id="KW-0731">Sigma factor</keyword>
<feature type="domain" description="RNA polymerase sigma-70 region 2" evidence="5">
    <location>
        <begin position="46"/>
        <end position="99"/>
    </location>
</feature>
<proteinExistence type="inferred from homology"/>
<evidence type="ECO:0000256" key="4">
    <source>
        <dbReference type="ARBA" id="ARBA00023163"/>
    </source>
</evidence>
<sequence>MPAATPNHHSTQNELVAAFKKNDPVILESFYADNYSKVELYIIQNNGDTEKAKDIFQEAFIAVWQNIKSDRFTPANATALSGYIYQIAKNKWIDYLRSAYKKNTLHTESMPLVKEPVPEATAEQEEQLQQMKTHFTKLGSTCKDVLLRFYYKKESLRNIAASLGWTEATARNNKYRCLQQLKGLMKIPNE</sequence>
<evidence type="ECO:0000259" key="5">
    <source>
        <dbReference type="Pfam" id="PF04542"/>
    </source>
</evidence>
<dbReference type="Gene3D" id="1.10.1740.10">
    <property type="match status" value="1"/>
</dbReference>
<gene>
    <name evidence="6" type="ORF">ACFS6H_07010</name>
</gene>
<evidence type="ECO:0000256" key="3">
    <source>
        <dbReference type="ARBA" id="ARBA00023082"/>
    </source>
</evidence>
<dbReference type="Pfam" id="PF04542">
    <property type="entry name" value="Sigma70_r2"/>
    <property type="match status" value="1"/>
</dbReference>
<evidence type="ECO:0000256" key="2">
    <source>
        <dbReference type="ARBA" id="ARBA00023015"/>
    </source>
</evidence>
<accession>A0ABW6A5A4</accession>
<dbReference type="RefSeq" id="WP_386096642.1">
    <property type="nucleotide sequence ID" value="NZ_JBHUOZ010000001.1"/>
</dbReference>
<dbReference type="SUPFAM" id="SSF88659">
    <property type="entry name" value="Sigma3 and sigma4 domains of RNA polymerase sigma factors"/>
    <property type="match status" value="1"/>
</dbReference>
<dbReference type="Proteomes" id="UP001597511">
    <property type="component" value="Unassembled WGS sequence"/>
</dbReference>
<dbReference type="InterPro" id="IPR013324">
    <property type="entry name" value="RNA_pol_sigma_r3/r4-like"/>
</dbReference>
<comment type="caution">
    <text evidence="6">The sequence shown here is derived from an EMBL/GenBank/DDBJ whole genome shotgun (WGS) entry which is preliminary data.</text>
</comment>
<dbReference type="InterPro" id="IPR036388">
    <property type="entry name" value="WH-like_DNA-bd_sf"/>
</dbReference>
<dbReference type="InterPro" id="IPR014284">
    <property type="entry name" value="RNA_pol_sigma-70_dom"/>
</dbReference>
<dbReference type="SUPFAM" id="SSF88946">
    <property type="entry name" value="Sigma2 domain of RNA polymerase sigma factors"/>
    <property type="match status" value="1"/>
</dbReference>
<keyword evidence="2" id="KW-0805">Transcription regulation</keyword>
<evidence type="ECO:0000313" key="7">
    <source>
        <dbReference type="Proteomes" id="UP001597511"/>
    </source>
</evidence>
<dbReference type="NCBIfam" id="TIGR02937">
    <property type="entry name" value="sigma70-ECF"/>
    <property type="match status" value="1"/>
</dbReference>
<comment type="similarity">
    <text evidence="1">Belongs to the sigma-70 factor family. ECF subfamily.</text>
</comment>
<dbReference type="Gene3D" id="1.10.10.10">
    <property type="entry name" value="Winged helix-like DNA-binding domain superfamily/Winged helix DNA-binding domain"/>
    <property type="match status" value="1"/>
</dbReference>